<protein>
    <submittedName>
        <fullName evidence="14">PI31 proteasome regulator N-terminal-domain-containing protein</fullName>
    </submittedName>
</protein>
<feature type="compositionally biased region" description="Gly residues" evidence="11">
    <location>
        <begin position="313"/>
        <end position="322"/>
    </location>
</feature>
<feature type="domain" description="PI31 proteasome regulator C-terminal" evidence="12">
    <location>
        <begin position="227"/>
        <end position="300"/>
    </location>
</feature>
<reference evidence="14" key="1">
    <citation type="submission" date="2019-01" db="EMBL/GenBank/DDBJ databases">
        <title>Draft genome sequences of three monokaryotic isolates of the white-rot basidiomycete fungus Dichomitus squalens.</title>
        <authorList>
            <consortium name="DOE Joint Genome Institute"/>
            <person name="Lopez S.C."/>
            <person name="Andreopoulos B."/>
            <person name="Pangilinan J."/>
            <person name="Lipzen A."/>
            <person name="Riley R."/>
            <person name="Ahrendt S."/>
            <person name="Ng V."/>
            <person name="Barry K."/>
            <person name="Daum C."/>
            <person name="Grigoriev I.V."/>
            <person name="Hilden K.S."/>
            <person name="Makela M.R."/>
            <person name="de Vries R.P."/>
        </authorList>
    </citation>
    <scope>NUCLEOTIDE SEQUENCE [LARGE SCALE GENOMIC DNA]</scope>
    <source>
        <strain evidence="14">OM18370.1</strain>
    </source>
</reference>
<evidence type="ECO:0000256" key="9">
    <source>
        <dbReference type="ARBA" id="ARBA00022990"/>
    </source>
</evidence>
<dbReference type="InterPro" id="IPR013886">
    <property type="entry name" value="PI31_Prot_C"/>
</dbReference>
<keyword evidence="6" id="KW-0597">Phosphoprotein</keyword>
<dbReference type="GO" id="GO:0043161">
    <property type="term" value="P:proteasome-mediated ubiquitin-dependent protein catabolic process"/>
    <property type="evidence" value="ECO:0007669"/>
    <property type="project" value="InterPro"/>
</dbReference>
<evidence type="ECO:0000256" key="10">
    <source>
        <dbReference type="ARBA" id="ARBA00024805"/>
    </source>
</evidence>
<dbReference type="GO" id="GO:0000502">
    <property type="term" value="C:proteasome complex"/>
    <property type="evidence" value="ECO:0007669"/>
    <property type="project" value="UniProtKB-KW"/>
</dbReference>
<feature type="compositionally biased region" description="Low complexity" evidence="11">
    <location>
        <begin position="287"/>
        <end position="305"/>
    </location>
</feature>
<dbReference type="OrthoDB" id="68090at2759"/>
<evidence type="ECO:0000256" key="5">
    <source>
        <dbReference type="ARBA" id="ARBA00022490"/>
    </source>
</evidence>
<dbReference type="InterPro" id="IPR021625">
    <property type="entry name" value="PI31_Prot_N"/>
</dbReference>
<dbReference type="AlphaFoldDB" id="A0A4Q9MZH9"/>
<proteinExistence type="inferred from homology"/>
<comment type="function">
    <text evidence="10">Plays an important role in control of proteasome function. Inhibits the hydrolysis of protein and peptide substrates by the 20S proteasome. Also inhibits the activation of the proteasome by the proteasome regulatory proteins PA700 and PA28.</text>
</comment>
<evidence type="ECO:0000256" key="2">
    <source>
        <dbReference type="ARBA" id="ARBA00004496"/>
    </source>
</evidence>
<dbReference type="GO" id="GO:0005783">
    <property type="term" value="C:endoplasmic reticulum"/>
    <property type="evidence" value="ECO:0007669"/>
    <property type="project" value="UniProtKB-SubCell"/>
</dbReference>
<feature type="domain" description="PI31 proteasome regulator N-terminal" evidence="13">
    <location>
        <begin position="24"/>
        <end position="172"/>
    </location>
</feature>
<keyword evidence="4" id="KW-0488">Methylation</keyword>
<evidence type="ECO:0000313" key="14">
    <source>
        <dbReference type="EMBL" id="TBU33215.1"/>
    </source>
</evidence>
<evidence type="ECO:0000259" key="13">
    <source>
        <dbReference type="Pfam" id="PF11566"/>
    </source>
</evidence>
<dbReference type="Gene3D" id="3.40.1000.30">
    <property type="match status" value="1"/>
</dbReference>
<name>A0A4Q9MZH9_9APHY</name>
<evidence type="ECO:0000256" key="11">
    <source>
        <dbReference type="SAM" id="MobiDB-lite"/>
    </source>
</evidence>
<dbReference type="PANTHER" id="PTHR13266">
    <property type="entry name" value="PROTEASOME INHIBITOR"/>
    <property type="match status" value="1"/>
</dbReference>
<feature type="region of interest" description="Disordered" evidence="11">
    <location>
        <begin position="173"/>
        <end position="246"/>
    </location>
</feature>
<feature type="compositionally biased region" description="Pro residues" evidence="11">
    <location>
        <begin position="190"/>
        <end position="213"/>
    </location>
</feature>
<evidence type="ECO:0000256" key="3">
    <source>
        <dbReference type="ARBA" id="ARBA00006405"/>
    </source>
</evidence>
<evidence type="ECO:0000259" key="12">
    <source>
        <dbReference type="Pfam" id="PF08577"/>
    </source>
</evidence>
<sequence length="341" mass="36408">MTTNVLDASALLQTLPTILPPGKKKLESQQDAIAALVHTVLTVLGFRLTGVDESAPTRTFENNVFPEEWNQHGPGHYTLKYRHEQSSLDFLVKVTKLGSRTLVNSIAVETDKVASLDIPTNDFTSPSFFPHELSESSSPFVHGFISSNRVDDLISQLRLTTVQKLIPGLRKEGYTETVTETETRAGPSQPRAPQPDAPPARPRPDEPPLPPGRSPAGFPYPRNPLEIGRRDLDPFPSNPFAPPPLFGSNGGGGMFVGPDHPIFGAGIRDPGPGGMGPWGGDGYLPPLGAPPGARFDPIGPAFGPGVPFPGRMPPGGRGGPFGGQDPDNDELPPPGSRDMFM</sequence>
<feature type="compositionally biased region" description="Pro residues" evidence="11">
    <location>
        <begin position="236"/>
        <end position="245"/>
    </location>
</feature>
<comment type="similarity">
    <text evidence="3">Belongs to the proteasome inhibitor PI31 family.</text>
</comment>
<dbReference type="GO" id="GO:0070628">
    <property type="term" value="F:proteasome binding"/>
    <property type="evidence" value="ECO:0007669"/>
    <property type="project" value="InterPro"/>
</dbReference>
<evidence type="ECO:0000256" key="6">
    <source>
        <dbReference type="ARBA" id="ARBA00022553"/>
    </source>
</evidence>
<feature type="region of interest" description="Disordered" evidence="11">
    <location>
        <begin position="287"/>
        <end position="341"/>
    </location>
</feature>
<accession>A0A4Q9MZH9</accession>
<dbReference type="Proteomes" id="UP000292957">
    <property type="component" value="Unassembled WGS sequence"/>
</dbReference>
<dbReference type="InterPro" id="IPR045128">
    <property type="entry name" value="PI31-like"/>
</dbReference>
<dbReference type="Pfam" id="PF11566">
    <property type="entry name" value="PI31_Prot_N"/>
    <property type="match status" value="1"/>
</dbReference>
<evidence type="ECO:0000256" key="7">
    <source>
        <dbReference type="ARBA" id="ARBA00022824"/>
    </source>
</evidence>
<evidence type="ECO:0000256" key="8">
    <source>
        <dbReference type="ARBA" id="ARBA00022942"/>
    </source>
</evidence>
<evidence type="ECO:0000256" key="1">
    <source>
        <dbReference type="ARBA" id="ARBA00004240"/>
    </source>
</evidence>
<gene>
    <name evidence="14" type="ORF">BD311DRAFT_749441</name>
</gene>
<dbReference type="GO" id="GO:0004866">
    <property type="term" value="F:endopeptidase inhibitor activity"/>
    <property type="evidence" value="ECO:0007669"/>
    <property type="project" value="InterPro"/>
</dbReference>
<keyword evidence="7" id="KW-0256">Endoplasmic reticulum</keyword>
<dbReference type="EMBL" id="ML143392">
    <property type="protein sequence ID" value="TBU33215.1"/>
    <property type="molecule type" value="Genomic_DNA"/>
</dbReference>
<keyword evidence="5" id="KW-0963">Cytoplasm</keyword>
<comment type="subcellular location">
    <subcellularLocation>
        <location evidence="2">Cytoplasm</location>
    </subcellularLocation>
    <subcellularLocation>
        <location evidence="1">Endoplasmic reticulum</location>
    </subcellularLocation>
</comment>
<evidence type="ECO:0000256" key="4">
    <source>
        <dbReference type="ARBA" id="ARBA00022481"/>
    </source>
</evidence>
<dbReference type="Pfam" id="PF08577">
    <property type="entry name" value="PI31_Prot_C"/>
    <property type="match status" value="1"/>
</dbReference>
<keyword evidence="9" id="KW-0007">Acetylation</keyword>
<dbReference type="PANTHER" id="PTHR13266:SF1">
    <property type="entry name" value="PROTEASOME INHIBITOR PI31 SUBUNIT"/>
    <property type="match status" value="1"/>
</dbReference>
<keyword evidence="8 14" id="KW-0647">Proteasome</keyword>
<organism evidence="14">
    <name type="scientific">Dichomitus squalens</name>
    <dbReference type="NCBI Taxonomy" id="114155"/>
    <lineage>
        <taxon>Eukaryota</taxon>
        <taxon>Fungi</taxon>
        <taxon>Dikarya</taxon>
        <taxon>Basidiomycota</taxon>
        <taxon>Agaricomycotina</taxon>
        <taxon>Agaricomycetes</taxon>
        <taxon>Polyporales</taxon>
        <taxon>Polyporaceae</taxon>
        <taxon>Dichomitus</taxon>
    </lineage>
</organism>